<dbReference type="EMBL" id="ADMH02001497">
    <property type="protein sequence ID" value="ETN62308.1"/>
    <property type="molecule type" value="Genomic_DNA"/>
</dbReference>
<protein>
    <recommendedName>
        <fullName evidence="10">Elongation of very long chain fatty acids protein</fullName>
        <ecNumber evidence="10">2.3.1.199</ecNumber>
    </recommendedName>
    <alternativeName>
        <fullName evidence="10">Very-long-chain 3-oxoacyl-CoA synthase</fullName>
    </alternativeName>
</protein>
<name>W5JG42_ANODA</name>
<dbReference type="HOGENOM" id="CLU_048483_4_3_1"/>
<keyword evidence="3 10" id="KW-0808">Transferase</keyword>
<evidence type="ECO:0000256" key="9">
    <source>
        <dbReference type="ARBA" id="ARBA00023160"/>
    </source>
</evidence>
<evidence type="ECO:0000256" key="10">
    <source>
        <dbReference type="RuleBase" id="RU361115"/>
    </source>
</evidence>
<dbReference type="AlphaFoldDB" id="W5JG42"/>
<evidence type="ECO:0000256" key="3">
    <source>
        <dbReference type="ARBA" id="ARBA00022679"/>
    </source>
</evidence>
<accession>W5JG42</accession>
<feature type="transmembrane region" description="Helical" evidence="10">
    <location>
        <begin position="25"/>
        <end position="46"/>
    </location>
</feature>
<dbReference type="PANTHER" id="PTHR11157">
    <property type="entry name" value="FATTY ACID ACYL TRANSFERASE-RELATED"/>
    <property type="match status" value="1"/>
</dbReference>
<keyword evidence="4 10" id="KW-0812">Transmembrane</keyword>
<dbReference type="GO" id="GO:0009922">
    <property type="term" value="F:fatty acid elongase activity"/>
    <property type="evidence" value="ECO:0007669"/>
    <property type="project" value="UniProtKB-EC"/>
</dbReference>
<evidence type="ECO:0000256" key="8">
    <source>
        <dbReference type="ARBA" id="ARBA00023136"/>
    </source>
</evidence>
<keyword evidence="2 10" id="KW-0444">Lipid biosynthesis</keyword>
<feature type="transmembrane region" description="Helical" evidence="10">
    <location>
        <begin position="205"/>
        <end position="223"/>
    </location>
</feature>
<dbReference type="GO" id="GO:0019367">
    <property type="term" value="P:fatty acid elongation, saturated fatty acid"/>
    <property type="evidence" value="ECO:0007669"/>
    <property type="project" value="TreeGrafter"/>
</dbReference>
<keyword evidence="5 10" id="KW-0276">Fatty acid metabolism</keyword>
<evidence type="ECO:0000256" key="4">
    <source>
        <dbReference type="ARBA" id="ARBA00022692"/>
    </source>
</evidence>
<dbReference type="FunCoup" id="W5JG42">
    <property type="interactions" value="321"/>
</dbReference>
<dbReference type="GO" id="GO:0042761">
    <property type="term" value="P:very long-chain fatty acid biosynthetic process"/>
    <property type="evidence" value="ECO:0007669"/>
    <property type="project" value="TreeGrafter"/>
</dbReference>
<reference evidence="11 13" key="1">
    <citation type="journal article" date="2010" name="BMC Genomics">
        <title>Combination of measures distinguishes pre-miRNAs from other stem-loops in the genome of the newly sequenced Anopheles darlingi.</title>
        <authorList>
            <person name="Mendes N.D."/>
            <person name="Freitas A.T."/>
            <person name="Vasconcelos A.T."/>
            <person name="Sagot M.F."/>
        </authorList>
    </citation>
    <scope>NUCLEOTIDE SEQUENCE</scope>
</reference>
<comment type="similarity">
    <text evidence="10">Belongs to the ELO family.</text>
</comment>
<reference evidence="11" key="2">
    <citation type="submission" date="2010-05" db="EMBL/GenBank/DDBJ databases">
        <authorList>
            <person name="Almeida L.G."/>
            <person name="Nicolas M.F."/>
            <person name="Souza R.C."/>
            <person name="Vasconcelos A.T.R."/>
        </authorList>
    </citation>
    <scope>NUCLEOTIDE SEQUENCE</scope>
</reference>
<dbReference type="VEuPathDB" id="VectorBase:ADAC006001"/>
<evidence type="ECO:0000256" key="1">
    <source>
        <dbReference type="ARBA" id="ARBA00004141"/>
    </source>
</evidence>
<evidence type="ECO:0000256" key="2">
    <source>
        <dbReference type="ARBA" id="ARBA00022516"/>
    </source>
</evidence>
<dbReference type="GO" id="GO:0030148">
    <property type="term" value="P:sphingolipid biosynthetic process"/>
    <property type="evidence" value="ECO:0007669"/>
    <property type="project" value="TreeGrafter"/>
</dbReference>
<evidence type="ECO:0000256" key="7">
    <source>
        <dbReference type="ARBA" id="ARBA00023098"/>
    </source>
</evidence>
<evidence type="ECO:0000256" key="6">
    <source>
        <dbReference type="ARBA" id="ARBA00022989"/>
    </source>
</evidence>
<dbReference type="Proteomes" id="UP000000673">
    <property type="component" value="Unassembled WGS sequence"/>
</dbReference>
<dbReference type="InterPro" id="IPR002076">
    <property type="entry name" value="ELO_fam"/>
</dbReference>
<feature type="transmembrane region" description="Helical" evidence="10">
    <location>
        <begin position="67"/>
        <end position="86"/>
    </location>
</feature>
<feature type="transmembrane region" description="Helical" evidence="10">
    <location>
        <begin position="374"/>
        <end position="393"/>
    </location>
</feature>
<dbReference type="EC" id="2.3.1.199" evidence="10"/>
<reference evidence="11" key="3">
    <citation type="journal article" date="2013" name="Nucleic Acids Res.">
        <title>The genome of Anopheles darlingi, the main neotropical malaria vector.</title>
        <authorList>
            <person name="Marinotti O."/>
            <person name="Cerqueira G.C."/>
            <person name="de Almeida L.G."/>
            <person name="Ferro M.I."/>
            <person name="Loreto E.L."/>
            <person name="Zaha A."/>
            <person name="Teixeira S.M."/>
            <person name="Wespiser A.R."/>
            <person name="Almeida E Silva A."/>
            <person name="Schlindwein A.D."/>
            <person name="Pacheco A.C."/>
            <person name="Silva A.L."/>
            <person name="Graveley B.R."/>
            <person name="Walenz B.P."/>
            <person name="Lima Bde A."/>
            <person name="Ribeiro C.A."/>
            <person name="Nunes-Silva C.G."/>
            <person name="de Carvalho C.R."/>
            <person name="Soares C.M."/>
            <person name="de Menezes C.B."/>
            <person name="Matiolli C."/>
            <person name="Caffrey D."/>
            <person name="Araujo D.A."/>
            <person name="de Oliveira D.M."/>
            <person name="Golenbock D."/>
            <person name="Grisard E.C."/>
            <person name="Fantinatti-Garboggini F."/>
            <person name="de Carvalho F.M."/>
            <person name="Barcellos F.G."/>
            <person name="Prosdocimi F."/>
            <person name="May G."/>
            <person name="Azevedo Junior G.M."/>
            <person name="Guimaraes G.M."/>
            <person name="Goldman G.H."/>
            <person name="Padilha I.Q."/>
            <person name="Batista Jda S."/>
            <person name="Ferro J.A."/>
            <person name="Ribeiro J.M."/>
            <person name="Fietto J.L."/>
            <person name="Dabbas K.M."/>
            <person name="Cerdeira L."/>
            <person name="Agnez-Lima L.F."/>
            <person name="Brocchi M."/>
            <person name="de Carvalho M.O."/>
            <person name="Teixeira Mde M."/>
            <person name="Diniz Maia Mde M."/>
            <person name="Goldman M.H."/>
            <person name="Cruz Schneider M.P."/>
            <person name="Felipe M.S."/>
            <person name="Hungria M."/>
            <person name="Nicolas M.F."/>
            <person name="Pereira M."/>
            <person name="Montes M.A."/>
            <person name="Cantao M.E."/>
            <person name="Vincentz M."/>
            <person name="Rafael M.S."/>
            <person name="Silverman N."/>
            <person name="Stoco P.H."/>
            <person name="Souza R.C."/>
            <person name="Vicentini R."/>
            <person name="Gazzinelli R.T."/>
            <person name="Neves Rde O."/>
            <person name="Silva R."/>
            <person name="Astolfi-Filho S."/>
            <person name="Maciel T.E."/>
            <person name="Urmenyi T.P."/>
            <person name="Tadei W.P."/>
            <person name="Camargo E.P."/>
            <person name="de Vasconcelos A.T."/>
        </authorList>
    </citation>
    <scope>NUCLEOTIDE SEQUENCE</scope>
</reference>
<dbReference type="PANTHER" id="PTHR11157:SF162">
    <property type="entry name" value="ELONGATION OF VERY LONG CHAIN FATTY ACIDS PROTEIN"/>
    <property type="match status" value="1"/>
</dbReference>
<evidence type="ECO:0000313" key="12">
    <source>
        <dbReference type="EnsemblMetazoa" id="ADAC006001-PA"/>
    </source>
</evidence>
<dbReference type="VEuPathDB" id="VectorBase:ADAR2_002218"/>
<gene>
    <name evidence="11" type="ORF">AND_006001</name>
</gene>
<keyword evidence="8 10" id="KW-0472">Membrane</keyword>
<keyword evidence="6 10" id="KW-1133">Transmembrane helix</keyword>
<evidence type="ECO:0000256" key="5">
    <source>
        <dbReference type="ARBA" id="ARBA00022832"/>
    </source>
</evidence>
<dbReference type="OMA" id="MPMSVWM"/>
<evidence type="ECO:0000313" key="11">
    <source>
        <dbReference type="EMBL" id="ETN62308.1"/>
    </source>
</evidence>
<feature type="transmembrane region" description="Helical" evidence="10">
    <location>
        <begin position="171"/>
        <end position="193"/>
    </location>
</feature>
<keyword evidence="7 10" id="KW-0443">Lipid metabolism</keyword>
<dbReference type="Pfam" id="PF01151">
    <property type="entry name" value="ELO"/>
    <property type="match status" value="1"/>
</dbReference>
<evidence type="ECO:0000313" key="13">
    <source>
        <dbReference type="Proteomes" id="UP000000673"/>
    </source>
</evidence>
<keyword evidence="13" id="KW-1185">Reference proteome</keyword>
<dbReference type="eggNOG" id="KOG3071">
    <property type="taxonomic scope" value="Eukaryota"/>
</dbReference>
<dbReference type="GO" id="GO:0034625">
    <property type="term" value="P:fatty acid elongation, monounsaturated fatty acid"/>
    <property type="evidence" value="ECO:0007669"/>
    <property type="project" value="TreeGrafter"/>
</dbReference>
<comment type="subcellular location">
    <subcellularLocation>
        <location evidence="1">Membrane</location>
        <topology evidence="1">Multi-pass membrane protein</topology>
    </subcellularLocation>
</comment>
<comment type="catalytic activity">
    <reaction evidence="10">
        <text>a very-long-chain acyl-CoA + malonyl-CoA + H(+) = a very-long-chain 3-oxoacyl-CoA + CO2 + CoA</text>
        <dbReference type="Rhea" id="RHEA:32727"/>
        <dbReference type="ChEBI" id="CHEBI:15378"/>
        <dbReference type="ChEBI" id="CHEBI:16526"/>
        <dbReference type="ChEBI" id="CHEBI:57287"/>
        <dbReference type="ChEBI" id="CHEBI:57384"/>
        <dbReference type="ChEBI" id="CHEBI:90725"/>
        <dbReference type="ChEBI" id="CHEBI:90736"/>
        <dbReference type="EC" id="2.3.1.199"/>
    </reaction>
</comment>
<dbReference type="GO" id="GO:0034626">
    <property type="term" value="P:fatty acid elongation, polyunsaturated fatty acid"/>
    <property type="evidence" value="ECO:0007669"/>
    <property type="project" value="TreeGrafter"/>
</dbReference>
<reference evidence="12" key="4">
    <citation type="submission" date="2015-06" db="UniProtKB">
        <authorList>
            <consortium name="EnsemblMetazoa"/>
        </authorList>
    </citation>
    <scope>IDENTIFICATION</scope>
</reference>
<sequence>MAQILTNIHDWYRDLMDNQSDPRVAGWPMMSSPFPTLGLCIFYAYFSKSLAPKLMEKRKPMDLRNTLVVYNLFQTIFSTWIFYEYLQSGWGGQYSFRCQPVDYSDSPLALRMARTCWWYYISKFTEFFDTLFFILRKKTQHVSTLHVIHHGCMPFSVWMGMKFAPGGHSTFFAMLNSFVHIVMYFYYMVAALGPKYQKFIWWKKYLTAFQMAQFVAIFTHQFQLLFTDCDYPKGFMVWIGLHGIMFLFLFSDFYKQAYNKRVAGRAKREAEAAGLLKTHANGKLHDHHHNGDVVNNNQGACMPVLNDDDELHQRKVTANGIYLNGGAKTANSYSNGNSNGFVESIQQSNGGIGENGGARPSMVRAIVGGSDDGISIILLITITTIIVIIVVITSTHHQQHHHQHVPPG</sequence>
<feature type="transmembrane region" description="Helical" evidence="10">
    <location>
        <begin position="235"/>
        <end position="254"/>
    </location>
</feature>
<dbReference type="EnsemblMetazoa" id="ADAC006001-RA">
    <property type="protein sequence ID" value="ADAC006001-PA"/>
    <property type="gene ID" value="ADAC006001"/>
</dbReference>
<dbReference type="STRING" id="43151.W5JG42"/>
<dbReference type="GO" id="GO:0005789">
    <property type="term" value="C:endoplasmic reticulum membrane"/>
    <property type="evidence" value="ECO:0007669"/>
    <property type="project" value="TreeGrafter"/>
</dbReference>
<proteinExistence type="inferred from homology"/>
<organism evidence="11">
    <name type="scientific">Anopheles darlingi</name>
    <name type="common">Mosquito</name>
    <dbReference type="NCBI Taxonomy" id="43151"/>
    <lineage>
        <taxon>Eukaryota</taxon>
        <taxon>Metazoa</taxon>
        <taxon>Ecdysozoa</taxon>
        <taxon>Arthropoda</taxon>
        <taxon>Hexapoda</taxon>
        <taxon>Insecta</taxon>
        <taxon>Pterygota</taxon>
        <taxon>Neoptera</taxon>
        <taxon>Endopterygota</taxon>
        <taxon>Diptera</taxon>
        <taxon>Nematocera</taxon>
        <taxon>Culicoidea</taxon>
        <taxon>Culicidae</taxon>
        <taxon>Anophelinae</taxon>
        <taxon>Anopheles</taxon>
    </lineage>
</organism>
<keyword evidence="9 10" id="KW-0275">Fatty acid biosynthesis</keyword>